<dbReference type="Pfam" id="PF13912">
    <property type="entry name" value="zf-C2H2_6"/>
    <property type="match status" value="3"/>
</dbReference>
<feature type="domain" description="ZAD" evidence="14">
    <location>
        <begin position="54"/>
        <end position="133"/>
    </location>
</feature>
<dbReference type="GO" id="GO:0006355">
    <property type="term" value="P:regulation of DNA-templated transcription"/>
    <property type="evidence" value="ECO:0007669"/>
    <property type="project" value="UniProtKB-ARBA"/>
</dbReference>
<dbReference type="InterPro" id="IPR013087">
    <property type="entry name" value="Znf_C2H2_type"/>
</dbReference>
<evidence type="ECO:0000256" key="12">
    <source>
        <dbReference type="SAM" id="MobiDB-lite"/>
    </source>
</evidence>
<dbReference type="PROSITE" id="PS50157">
    <property type="entry name" value="ZINC_FINGER_C2H2_2"/>
    <property type="match status" value="16"/>
</dbReference>
<feature type="domain" description="C2H2-type" evidence="13">
    <location>
        <begin position="908"/>
        <end position="935"/>
    </location>
</feature>
<name>A0ABD2WFP2_9HYME</name>
<keyword evidence="3" id="KW-0677">Repeat</keyword>
<evidence type="ECO:0000256" key="5">
    <source>
        <dbReference type="ARBA" id="ARBA00022833"/>
    </source>
</evidence>
<dbReference type="EMBL" id="JBJJXI010000107">
    <property type="protein sequence ID" value="KAL3391942.1"/>
    <property type="molecule type" value="Genomic_DNA"/>
</dbReference>
<feature type="domain" description="C2H2-type" evidence="13">
    <location>
        <begin position="881"/>
        <end position="908"/>
    </location>
</feature>
<evidence type="ECO:0000313" key="15">
    <source>
        <dbReference type="EMBL" id="KAL3391942.1"/>
    </source>
</evidence>
<dbReference type="Proteomes" id="UP001627154">
    <property type="component" value="Unassembled WGS sequence"/>
</dbReference>
<dbReference type="PROSITE" id="PS51915">
    <property type="entry name" value="ZAD"/>
    <property type="match status" value="1"/>
</dbReference>
<dbReference type="InterPro" id="IPR050888">
    <property type="entry name" value="ZnF_C2H2-type_TF"/>
</dbReference>
<keyword evidence="2 11" id="KW-0479">Metal-binding</keyword>
<reference evidence="15 16" key="1">
    <citation type="journal article" date="2024" name="bioRxiv">
        <title>A reference genome for Trichogramma kaykai: A tiny desert-dwelling parasitoid wasp with competing sex-ratio distorters.</title>
        <authorList>
            <person name="Culotta J."/>
            <person name="Lindsey A.R."/>
        </authorList>
    </citation>
    <scope>NUCLEOTIDE SEQUENCE [LARGE SCALE GENOMIC DNA]</scope>
    <source>
        <strain evidence="15 16">KSX58</strain>
    </source>
</reference>
<comment type="subcellular location">
    <subcellularLocation>
        <location evidence="1">Nucleus</location>
    </subcellularLocation>
</comment>
<dbReference type="SUPFAM" id="SSF57716">
    <property type="entry name" value="Glucocorticoid receptor-like (DNA-binding domain)"/>
    <property type="match status" value="1"/>
</dbReference>
<evidence type="ECO:0000256" key="7">
    <source>
        <dbReference type="ARBA" id="ARBA00023125"/>
    </source>
</evidence>
<keyword evidence="16" id="KW-1185">Reference proteome</keyword>
<dbReference type="SUPFAM" id="SSF57667">
    <property type="entry name" value="beta-beta-alpha zinc fingers"/>
    <property type="match status" value="8"/>
</dbReference>
<keyword evidence="7" id="KW-0238">DNA-binding</keyword>
<feature type="domain" description="C2H2-type" evidence="13">
    <location>
        <begin position="352"/>
        <end position="379"/>
    </location>
</feature>
<dbReference type="FunFam" id="3.30.160.60:FF:000064">
    <property type="entry name" value="Early growth response protein 3"/>
    <property type="match status" value="1"/>
</dbReference>
<feature type="domain" description="C2H2-type" evidence="13">
    <location>
        <begin position="539"/>
        <end position="561"/>
    </location>
</feature>
<feature type="domain" description="C2H2-type" evidence="13">
    <location>
        <begin position="1058"/>
        <end position="1085"/>
    </location>
</feature>
<evidence type="ECO:0000256" key="11">
    <source>
        <dbReference type="PROSITE-ProRule" id="PRU01263"/>
    </source>
</evidence>
<feature type="domain" description="C2H2-type" evidence="13">
    <location>
        <begin position="404"/>
        <end position="431"/>
    </location>
</feature>
<dbReference type="Pfam" id="PF07776">
    <property type="entry name" value="zf-AD"/>
    <property type="match status" value="1"/>
</dbReference>
<evidence type="ECO:0000256" key="4">
    <source>
        <dbReference type="ARBA" id="ARBA00022771"/>
    </source>
</evidence>
<comment type="caution">
    <text evidence="15">The sequence shown here is derived from an EMBL/GenBank/DDBJ whole genome shotgun (WGS) entry which is preliminary data.</text>
</comment>
<dbReference type="GO" id="GO:0003677">
    <property type="term" value="F:DNA binding"/>
    <property type="evidence" value="ECO:0007669"/>
    <property type="project" value="UniProtKB-KW"/>
</dbReference>
<evidence type="ECO:0000256" key="3">
    <source>
        <dbReference type="ARBA" id="ARBA00022737"/>
    </source>
</evidence>
<feature type="domain" description="C2H2-type" evidence="13">
    <location>
        <begin position="764"/>
        <end position="791"/>
    </location>
</feature>
<dbReference type="Pfam" id="PF00096">
    <property type="entry name" value="zf-C2H2"/>
    <property type="match status" value="11"/>
</dbReference>
<feature type="domain" description="C2H2-type" evidence="13">
    <location>
        <begin position="1002"/>
        <end position="1029"/>
    </location>
</feature>
<dbReference type="AlphaFoldDB" id="A0ABD2WFP2"/>
<keyword evidence="5 11" id="KW-0862">Zinc</keyword>
<dbReference type="SMART" id="SM00355">
    <property type="entry name" value="ZnF_C2H2"/>
    <property type="match status" value="18"/>
</dbReference>
<evidence type="ECO:0000313" key="16">
    <source>
        <dbReference type="Proteomes" id="UP001627154"/>
    </source>
</evidence>
<keyword evidence="4 10" id="KW-0863">Zinc-finger</keyword>
<gene>
    <name evidence="15" type="ORF">TKK_013277</name>
</gene>
<keyword evidence="9" id="KW-0539">Nucleus</keyword>
<evidence type="ECO:0000259" key="14">
    <source>
        <dbReference type="PROSITE" id="PS51915"/>
    </source>
</evidence>
<feature type="domain" description="C2H2-type" evidence="13">
    <location>
        <begin position="936"/>
        <end position="963"/>
    </location>
</feature>
<dbReference type="Gene3D" id="3.30.160.60">
    <property type="entry name" value="Classic Zinc Finger"/>
    <property type="match status" value="13"/>
</dbReference>
<dbReference type="Pfam" id="PF12874">
    <property type="entry name" value="zf-met"/>
    <property type="match status" value="1"/>
</dbReference>
<dbReference type="FunFam" id="3.30.160.60:FF:002343">
    <property type="entry name" value="Zinc finger protein 33A"/>
    <property type="match status" value="1"/>
</dbReference>
<dbReference type="PANTHER" id="PTHR24406">
    <property type="entry name" value="TRANSCRIPTIONAL REPRESSOR CTCFL-RELATED"/>
    <property type="match status" value="1"/>
</dbReference>
<evidence type="ECO:0000259" key="13">
    <source>
        <dbReference type="PROSITE" id="PS50157"/>
    </source>
</evidence>
<feature type="domain" description="C2H2-type" evidence="13">
    <location>
        <begin position="591"/>
        <end position="625"/>
    </location>
</feature>
<organism evidence="15 16">
    <name type="scientific">Trichogramma kaykai</name>
    <dbReference type="NCBI Taxonomy" id="54128"/>
    <lineage>
        <taxon>Eukaryota</taxon>
        <taxon>Metazoa</taxon>
        <taxon>Ecdysozoa</taxon>
        <taxon>Arthropoda</taxon>
        <taxon>Hexapoda</taxon>
        <taxon>Insecta</taxon>
        <taxon>Pterygota</taxon>
        <taxon>Neoptera</taxon>
        <taxon>Endopterygota</taxon>
        <taxon>Hymenoptera</taxon>
        <taxon>Apocrita</taxon>
        <taxon>Proctotrupomorpha</taxon>
        <taxon>Chalcidoidea</taxon>
        <taxon>Trichogrammatidae</taxon>
        <taxon>Trichogramma</taxon>
    </lineage>
</organism>
<accession>A0ABD2WFP2</accession>
<evidence type="ECO:0000256" key="8">
    <source>
        <dbReference type="ARBA" id="ARBA00023163"/>
    </source>
</evidence>
<evidence type="ECO:0000256" key="9">
    <source>
        <dbReference type="ARBA" id="ARBA00023242"/>
    </source>
</evidence>
<dbReference type="GO" id="GO:0005634">
    <property type="term" value="C:nucleus"/>
    <property type="evidence" value="ECO:0007669"/>
    <property type="project" value="UniProtKB-SubCell"/>
</dbReference>
<proteinExistence type="predicted"/>
<feature type="domain" description="C2H2-type" evidence="13">
    <location>
        <begin position="791"/>
        <end position="818"/>
    </location>
</feature>
<feature type="domain" description="C2H2-type" evidence="13">
    <location>
        <begin position="1030"/>
        <end position="1057"/>
    </location>
</feature>
<feature type="compositionally biased region" description="Basic and acidic residues" evidence="12">
    <location>
        <begin position="645"/>
        <end position="654"/>
    </location>
</feature>
<sequence length="1235" mass="142179">MDGVVVGMSSSSSSSSSSTMTTTVVCRTSAPGGTTSSSSSLDAQLAAVANSTDGVCRVCLADLVEQPAVHQLFHALAYENQSLADKAMSLANVKMLPGDGLPGQICMDCSNKLDMAYKFKIQVQQADAVLRERFLKADLFFENVNMTHATTDHVMTPANMFMNQETDHMDTHIIHNDCNGKSSVMHKHTSVAYQDDQRHIQNKSIDIQHQQQDHKIMQIAVSNDNHSFETQELQDFMFSEMNEQTRLAIHEHDYVMESQVCDFQHKDSDFNSQVEIKLEQNELLNETTDNQMAMDAKITETVSDQMCHNDRLIQSEGKESCLQSNEEDYYEDLNLSLRLKKLQVKISDNIFFMCYVCDRHFKSKELLKEHMSSHEELRKTFDVASKVQDIDDQNKPPSNGKCQNKCPHCGKEYLYIISFKKHLKQHEEEGKFSGASFEEDDGILNFSEYHQSINTDFDSDTNDNDQTLTKTHGKIECEICGDEQDSIESLNEHKSKHVLEGLIPKEETNNGIEYILPENSDDQKYLTEKDFSASENCNIKCPHCPQFFTQQKLLTKHLESHRYSCKICSQTFSRKDTLNKHLQEQHNMKGFGCNECGKVFGNELALRNHLIATNHKTTVHGKEYDPNKRLTRVAAKAAQKIINKLTDDLNQKGDEEGDEEEEEEKQKPMQNSVKIDGSSPKKIHLTSKVYTCDVCNDKFPSKQSLAKHASFHSKNDKEIETQASAEQEHLEQQEINNVPKSRENLDDDDDDDNFSGGDWPMDIHECPTCKKRYSTKKSLLRHQLLHDEPNFECDICNVKFFRKDKLKAHYDKCSEKNPDQVRKCNLCGDTFESNEALKKHRVKHVVEGILTEEDLRDIENRTEDKKIEKMPRKRRTDIIGLKCHLCNKEYTSRKGLLRHLQVHEGKKYLCDMCPQKFSRREDLKLHVAKHNMIKPYKCPRCPKRFIKEEQLNNHITRHDRPAKKPKDAGYPKRYLCEVCSKSFTQYTTLVAHLRAHNGIKPYVCQVCTRPFTTNAYLKMHMRTHTQERPYICQYCSRAFARADTLANHLTSHTGEAKYHCNECPKHFRRLKSLKEHIFIHTGQRPYACPTCDRTFNNNGSRYAHSKRCKQNLLQASSSRLMIQSQQQSEQHPVQEQEQHLDQLQHLQQSEQQHIIIGTALEEQTQQIIIEHDQEQRLQIIKPQNIITITKPDGTMSQQHLVSQEVLMPLLLPLSVTLTEVDEDAILPEGSKIFTT</sequence>
<protein>
    <submittedName>
        <fullName evidence="15">Uncharacterized protein</fullName>
    </submittedName>
</protein>
<feature type="binding site" evidence="11">
    <location>
        <position position="109"/>
    </location>
    <ligand>
        <name>Zn(2+)</name>
        <dbReference type="ChEBI" id="CHEBI:29105"/>
    </ligand>
</feature>
<dbReference type="GO" id="GO:0008270">
    <property type="term" value="F:zinc ion binding"/>
    <property type="evidence" value="ECO:0007669"/>
    <property type="project" value="UniProtKB-UniRule"/>
</dbReference>
<keyword evidence="6" id="KW-0805">Transcription regulation</keyword>
<feature type="region of interest" description="Disordered" evidence="12">
    <location>
        <begin position="1"/>
        <end position="20"/>
    </location>
</feature>
<evidence type="ECO:0000256" key="6">
    <source>
        <dbReference type="ARBA" id="ARBA00023015"/>
    </source>
</evidence>
<feature type="binding site" evidence="11">
    <location>
        <position position="106"/>
    </location>
    <ligand>
        <name>Zn(2+)</name>
        <dbReference type="ChEBI" id="CHEBI:29105"/>
    </ligand>
</feature>
<evidence type="ECO:0000256" key="10">
    <source>
        <dbReference type="PROSITE-ProRule" id="PRU00042"/>
    </source>
</evidence>
<feature type="binding site" evidence="11">
    <location>
        <position position="56"/>
    </location>
    <ligand>
        <name>Zn(2+)</name>
        <dbReference type="ChEBI" id="CHEBI:29105"/>
    </ligand>
</feature>
<dbReference type="SMART" id="SM00868">
    <property type="entry name" value="zf-AD"/>
    <property type="match status" value="1"/>
</dbReference>
<feature type="domain" description="C2H2-type" evidence="13">
    <location>
        <begin position="563"/>
        <end position="586"/>
    </location>
</feature>
<feature type="binding site" evidence="11">
    <location>
        <position position="59"/>
    </location>
    <ligand>
        <name>Zn(2+)</name>
        <dbReference type="ChEBI" id="CHEBI:29105"/>
    </ligand>
</feature>
<evidence type="ECO:0000256" key="1">
    <source>
        <dbReference type="ARBA" id="ARBA00004123"/>
    </source>
</evidence>
<feature type="domain" description="C2H2-type" evidence="13">
    <location>
        <begin position="690"/>
        <end position="717"/>
    </location>
</feature>
<feature type="domain" description="C2H2-type" evidence="13">
    <location>
        <begin position="974"/>
        <end position="1001"/>
    </location>
</feature>
<keyword evidence="8" id="KW-0804">Transcription</keyword>
<feature type="region of interest" description="Disordered" evidence="12">
    <location>
        <begin position="725"/>
        <end position="758"/>
    </location>
</feature>
<feature type="region of interest" description="Disordered" evidence="12">
    <location>
        <begin position="645"/>
        <end position="680"/>
    </location>
</feature>
<feature type="domain" description="C2H2-type" evidence="13">
    <location>
        <begin position="822"/>
        <end position="849"/>
    </location>
</feature>
<evidence type="ECO:0000256" key="2">
    <source>
        <dbReference type="ARBA" id="ARBA00022723"/>
    </source>
</evidence>
<dbReference type="InterPro" id="IPR012934">
    <property type="entry name" value="Znf_AD"/>
</dbReference>
<dbReference type="PROSITE" id="PS00028">
    <property type="entry name" value="ZINC_FINGER_C2H2_1"/>
    <property type="match status" value="14"/>
</dbReference>
<dbReference type="Gene3D" id="3.40.1800.20">
    <property type="match status" value="1"/>
</dbReference>
<dbReference type="InterPro" id="IPR036236">
    <property type="entry name" value="Znf_C2H2_sf"/>
</dbReference>